<evidence type="ECO:0000313" key="2">
    <source>
        <dbReference type="Proteomes" id="UP000178570"/>
    </source>
</evidence>
<proteinExistence type="predicted"/>
<reference evidence="1 2" key="1">
    <citation type="journal article" date="2016" name="Nat. Commun.">
        <title>Thousands of microbial genomes shed light on interconnected biogeochemical processes in an aquifer system.</title>
        <authorList>
            <person name="Anantharaman K."/>
            <person name="Brown C.T."/>
            <person name="Hug L.A."/>
            <person name="Sharon I."/>
            <person name="Castelle C.J."/>
            <person name="Probst A.J."/>
            <person name="Thomas B.C."/>
            <person name="Singh A."/>
            <person name="Wilkins M.J."/>
            <person name="Karaoz U."/>
            <person name="Brodie E.L."/>
            <person name="Williams K.H."/>
            <person name="Hubbard S.S."/>
            <person name="Banfield J.F."/>
        </authorList>
    </citation>
    <scope>NUCLEOTIDE SEQUENCE [LARGE SCALE GENOMIC DNA]</scope>
</reference>
<evidence type="ECO:0000313" key="1">
    <source>
        <dbReference type="EMBL" id="OGY40176.1"/>
    </source>
</evidence>
<dbReference type="STRING" id="1797529.A2570_02720"/>
<gene>
    <name evidence="1" type="ORF">A2570_02720</name>
</gene>
<comment type="caution">
    <text evidence="1">The sequence shown here is derived from an EMBL/GenBank/DDBJ whole genome shotgun (WGS) entry which is preliminary data.</text>
</comment>
<name>A0A1G1XKH8_9BACT</name>
<dbReference type="EMBL" id="MHHY01000009">
    <property type="protein sequence ID" value="OGY40176.1"/>
    <property type="molecule type" value="Genomic_DNA"/>
</dbReference>
<dbReference type="Proteomes" id="UP000178570">
    <property type="component" value="Unassembled WGS sequence"/>
</dbReference>
<protein>
    <submittedName>
        <fullName evidence="1">Uncharacterized protein</fullName>
    </submittedName>
</protein>
<organism evidence="1 2">
    <name type="scientific">Candidatus Brennerbacteria bacterium RIFOXYD1_FULL_41_16</name>
    <dbReference type="NCBI Taxonomy" id="1797529"/>
    <lineage>
        <taxon>Bacteria</taxon>
        <taxon>Candidatus Brenneribacteriota</taxon>
    </lineage>
</organism>
<sequence>MFYLNKIIKPLLALLFAFAMFLSNVPEGFWGAMFEIWRDKNVVDRIWQSMREPSVADSFKSRLAEAAPIVQYSGGLLVYTDGTVGMPKYKIFDGSSGLGTFGTEQSATSVGSVAIEWVRVVASPINDEWIIATRDAGDVIKAQICSGVDGGVSCGSATTITATAGAHGFRNYDIAFEQSSGDALLVYGTATTDELRKIEWVNGSWSNDAQITTTRTSGAVEWVELTSRPGSNEIGIAYSDTNDDVSAYKWNGSATANEPGQAITTSASVSDLRKFDISFEGLSGDMVVYASANGGGTAYEGYLSGTTWTFTSRTGLDMTTDFIDAQEPGAYDTVAMFAHGDAASSNPSEGWVYEGDGTITDGGNGDDIIQNWAASYQLGAVSYFSSTYRGVAVISSVTGAGADDIDWWTSASNHAITNQTVNARSRGAARFIDLFDYPSADRVLLLTADANSDLWADVWVGIDVDGTAWTDLTSGGALETSLASVTTDVVDFAFRLAPLTTFEQSAYRFFNNADSTDVGSALAIQDSSATLTSSGQAFRLRMLLHIGTTKLNLNGQGFKLQFAERSVACDTGFSGETYADVTGSTVIAFNTANSPADGDNLTANVNDPTHGGDTVVNQDYEEANNFTNTVAAIPSGQDGKWDFSLKDNSAPGSTSYCFRVRKSDDTDVNTYSVIPEIATFQAATVSCSASTSTTAFGSILPISVYTSSPNATITSSCTYGSGCTISVDDAGSGSNPGLWKSTATTYLIASADALLVAGTDGYGIQVATTSSGSGAVFSVNSKYLKTGDSVGGLVLTSTQIASTTSTYTSRELTITHKATVGYLAEVGSYTDTITYSCVGN</sequence>
<accession>A0A1G1XKH8</accession>
<dbReference type="AlphaFoldDB" id="A0A1G1XKH8"/>